<dbReference type="GO" id="GO:0005524">
    <property type="term" value="F:ATP binding"/>
    <property type="evidence" value="ECO:0007669"/>
    <property type="project" value="InterPro"/>
</dbReference>
<proteinExistence type="predicted"/>
<dbReference type="PANTHER" id="PTHR10799">
    <property type="entry name" value="SNF2/RAD54 HELICASE FAMILY"/>
    <property type="match status" value="1"/>
</dbReference>
<protein>
    <recommendedName>
        <fullName evidence="1">SNF2 N-terminal domain-containing protein</fullName>
    </recommendedName>
</protein>
<accession>X1SMZ1</accession>
<dbReference type="AlphaFoldDB" id="X1SMZ1"/>
<feature type="domain" description="SNF2 N-terminal" evidence="1">
    <location>
        <begin position="37"/>
        <end position="109"/>
    </location>
</feature>
<evidence type="ECO:0000313" key="2">
    <source>
        <dbReference type="EMBL" id="GAI80486.1"/>
    </source>
</evidence>
<gene>
    <name evidence="2" type="ORF">S12H4_22990</name>
</gene>
<dbReference type="Gene3D" id="3.40.50.10810">
    <property type="entry name" value="Tandem AAA-ATPase domain"/>
    <property type="match status" value="1"/>
</dbReference>
<feature type="non-terminal residue" evidence="2">
    <location>
        <position position="145"/>
    </location>
</feature>
<dbReference type="EMBL" id="BARW01012110">
    <property type="protein sequence ID" value="GAI80486.1"/>
    <property type="molecule type" value="Genomic_DNA"/>
</dbReference>
<dbReference type="Pfam" id="PF00176">
    <property type="entry name" value="SNF2-rel_dom"/>
    <property type="match status" value="1"/>
</dbReference>
<sequence>MASWTDTRTQQINTVTGNAIQAYRNWCPSVGIDEKPHQIKGLKWCLYHELVDRPNLGVRGGIIADEMGLGKTILMVGCVRHNFKQRTLVVLPPALLSQWVAVFQRFLGHVPFVYRGAAAKNITNEMVHVPMINTCEIHHCVYLSS</sequence>
<dbReference type="InterPro" id="IPR000330">
    <property type="entry name" value="SNF2_N"/>
</dbReference>
<organism evidence="2">
    <name type="scientific">marine sediment metagenome</name>
    <dbReference type="NCBI Taxonomy" id="412755"/>
    <lineage>
        <taxon>unclassified sequences</taxon>
        <taxon>metagenomes</taxon>
        <taxon>ecological metagenomes</taxon>
    </lineage>
</organism>
<evidence type="ECO:0000259" key="1">
    <source>
        <dbReference type="Pfam" id="PF00176"/>
    </source>
</evidence>
<reference evidence="2" key="1">
    <citation type="journal article" date="2014" name="Front. Microbiol.">
        <title>High frequency of phylogenetically diverse reductive dehalogenase-homologous genes in deep subseafloor sedimentary metagenomes.</title>
        <authorList>
            <person name="Kawai M."/>
            <person name="Futagami T."/>
            <person name="Toyoda A."/>
            <person name="Takaki Y."/>
            <person name="Nishi S."/>
            <person name="Hori S."/>
            <person name="Arai W."/>
            <person name="Tsubouchi T."/>
            <person name="Morono Y."/>
            <person name="Uchiyama I."/>
            <person name="Ito T."/>
            <person name="Fujiyama A."/>
            <person name="Inagaki F."/>
            <person name="Takami H."/>
        </authorList>
    </citation>
    <scope>NUCLEOTIDE SEQUENCE</scope>
    <source>
        <strain evidence="2">Expedition CK06-06</strain>
    </source>
</reference>
<dbReference type="InterPro" id="IPR038718">
    <property type="entry name" value="SNF2-like_sf"/>
</dbReference>
<dbReference type="SUPFAM" id="SSF52540">
    <property type="entry name" value="P-loop containing nucleoside triphosphate hydrolases"/>
    <property type="match status" value="1"/>
</dbReference>
<comment type="caution">
    <text evidence="2">The sequence shown here is derived from an EMBL/GenBank/DDBJ whole genome shotgun (WGS) entry which is preliminary data.</text>
</comment>
<dbReference type="InterPro" id="IPR027417">
    <property type="entry name" value="P-loop_NTPase"/>
</dbReference>
<name>X1SMZ1_9ZZZZ</name>